<proteinExistence type="predicted"/>
<evidence type="ECO:0000313" key="3">
    <source>
        <dbReference type="Proteomes" id="UP000298416"/>
    </source>
</evidence>
<dbReference type="AlphaFoldDB" id="A0A8X8Y672"/>
<evidence type="ECO:0000313" key="2">
    <source>
        <dbReference type="EMBL" id="KAG6423901.1"/>
    </source>
</evidence>
<dbReference type="PANTHER" id="PTHR31917">
    <property type="entry name" value="AGENET DOMAIN-CONTAINING PROTEIN-RELATED"/>
    <property type="match status" value="1"/>
</dbReference>
<accession>A0A8X8Y672</accession>
<sequence length="415" mass="46993">MSDSGVIRAWEECVVVPERGSRIVHYKLKDNIGNSVVAVVGRERCINHMVYAVSEDYLRVFGSTGGVYAGKKWQARREVVDWLITVVARGGPIMASSVSRPSYNTQATAEKVKRPIPEKYPLQTSKRVKRCRLSEILHSNCTSKTDLTSDNRAVKWEPTCNRVRINLPMKRPIIALPTPEPPCKVLPKFNKNIELLSQDSGMRGCWFRCRILLSSKSRLKVQYKDVLQADGVQKLEEWVTESRVADPDKLGIRCLGRLTIRPRPCMDSSDTTFVVGAAVDVWWCNSWWEGVVIGYETPTNTNLQVYFPGENRFSTVARKHMRVSRDWIDSKWVNIKGRHDILSFLSSIFSPGPNLTPQAAFVEANSSAANSVVATHRKHEGDKWKIQSSTAGETPNFKKQLINRYNEEVKKSGRL</sequence>
<dbReference type="PANTHER" id="PTHR31917:SF3">
    <property type="entry name" value="BROMO ADJACENT-LIKE DOMAIN PROTEIN"/>
    <property type="match status" value="1"/>
</dbReference>
<protein>
    <recommendedName>
        <fullName evidence="1">Agenet domain-containing protein</fullName>
    </recommendedName>
</protein>
<gene>
    <name evidence="2" type="ORF">SASPL_114309</name>
</gene>
<dbReference type="EMBL" id="PNBA02000005">
    <property type="protein sequence ID" value="KAG6423901.1"/>
    <property type="molecule type" value="Genomic_DNA"/>
</dbReference>
<dbReference type="InterPro" id="IPR014002">
    <property type="entry name" value="Agenet_dom_plant"/>
</dbReference>
<name>A0A8X8Y672_SALSN</name>
<comment type="caution">
    <text evidence="2">The sequence shown here is derived from an EMBL/GenBank/DDBJ whole genome shotgun (WGS) entry which is preliminary data.</text>
</comment>
<reference evidence="2" key="1">
    <citation type="submission" date="2018-01" db="EMBL/GenBank/DDBJ databases">
        <authorList>
            <person name="Mao J.F."/>
        </authorList>
    </citation>
    <scope>NUCLEOTIDE SEQUENCE</scope>
    <source>
        <strain evidence="2">Huo1</strain>
        <tissue evidence="2">Leaf</tissue>
    </source>
</reference>
<dbReference type="SMART" id="SM00743">
    <property type="entry name" value="Agenet"/>
    <property type="match status" value="1"/>
</dbReference>
<evidence type="ECO:0000259" key="1">
    <source>
        <dbReference type="SMART" id="SM00743"/>
    </source>
</evidence>
<reference evidence="2" key="2">
    <citation type="submission" date="2020-08" db="EMBL/GenBank/DDBJ databases">
        <title>Plant Genome Project.</title>
        <authorList>
            <person name="Zhang R.-G."/>
        </authorList>
    </citation>
    <scope>NUCLEOTIDE SEQUENCE</scope>
    <source>
        <strain evidence="2">Huo1</strain>
        <tissue evidence="2">Leaf</tissue>
    </source>
</reference>
<keyword evidence="3" id="KW-1185">Reference proteome</keyword>
<dbReference type="InterPro" id="IPR008395">
    <property type="entry name" value="Agenet-like_dom"/>
</dbReference>
<organism evidence="2">
    <name type="scientific">Salvia splendens</name>
    <name type="common">Scarlet sage</name>
    <dbReference type="NCBI Taxonomy" id="180675"/>
    <lineage>
        <taxon>Eukaryota</taxon>
        <taxon>Viridiplantae</taxon>
        <taxon>Streptophyta</taxon>
        <taxon>Embryophyta</taxon>
        <taxon>Tracheophyta</taxon>
        <taxon>Spermatophyta</taxon>
        <taxon>Magnoliopsida</taxon>
        <taxon>eudicotyledons</taxon>
        <taxon>Gunneridae</taxon>
        <taxon>Pentapetalae</taxon>
        <taxon>asterids</taxon>
        <taxon>lamiids</taxon>
        <taxon>Lamiales</taxon>
        <taxon>Lamiaceae</taxon>
        <taxon>Nepetoideae</taxon>
        <taxon>Mentheae</taxon>
        <taxon>Salviinae</taxon>
        <taxon>Salvia</taxon>
        <taxon>Salvia subgen. Calosphace</taxon>
        <taxon>core Calosphace</taxon>
    </lineage>
</organism>
<dbReference type="OrthoDB" id="1728910at2759"/>
<dbReference type="Pfam" id="PF05641">
    <property type="entry name" value="Agenet"/>
    <property type="match status" value="1"/>
</dbReference>
<feature type="domain" description="Agenet" evidence="1">
    <location>
        <begin position="271"/>
        <end position="329"/>
    </location>
</feature>
<dbReference type="Proteomes" id="UP000298416">
    <property type="component" value="Unassembled WGS sequence"/>
</dbReference>